<sequence length="287" mass="31740">MIDRPDHEQQQTAHMPADTNGSTWTHTAPVYSEHFNWNDAGERIAIQQVADEVRDTRILDVGVGAGRTSWLVGLLTHDYVGIDYAPAMVEAARKNCPWADIQLGDARALTFADDSFDMIFFSNAGIDSLNHDDRSRALDEFARVLRPGGRLIYSTLNRCGPFYGAHAGPTHAPGKLPTPYRAVRFAARAALRPGEHLAGFRNVHHNSAVFEDHGDWAIDTMPTHSWSLIVHYITPDAARTEVADHGFDSATVLDFDGQLLDDASLVARSPWFYVLARRHSDSGVQPA</sequence>
<dbReference type="PANTHER" id="PTHR42912">
    <property type="entry name" value="METHYLTRANSFERASE"/>
    <property type="match status" value="1"/>
</dbReference>
<evidence type="ECO:0000256" key="1">
    <source>
        <dbReference type="SAM" id="MobiDB-lite"/>
    </source>
</evidence>
<keyword evidence="3" id="KW-0489">Methyltransferase</keyword>
<evidence type="ECO:0000259" key="2">
    <source>
        <dbReference type="Pfam" id="PF13649"/>
    </source>
</evidence>
<dbReference type="GO" id="GO:0008168">
    <property type="term" value="F:methyltransferase activity"/>
    <property type="evidence" value="ECO:0007669"/>
    <property type="project" value="UniProtKB-KW"/>
</dbReference>
<dbReference type="InterPro" id="IPR041698">
    <property type="entry name" value="Methyltransf_25"/>
</dbReference>
<keyword evidence="4" id="KW-1185">Reference proteome</keyword>
<name>A0A839N3D5_9MICO</name>
<organism evidence="3 4">
    <name type="scientific">Flexivirga oryzae</name>
    <dbReference type="NCBI Taxonomy" id="1794944"/>
    <lineage>
        <taxon>Bacteria</taxon>
        <taxon>Bacillati</taxon>
        <taxon>Actinomycetota</taxon>
        <taxon>Actinomycetes</taxon>
        <taxon>Micrococcales</taxon>
        <taxon>Dermacoccaceae</taxon>
        <taxon>Flexivirga</taxon>
    </lineage>
</organism>
<dbReference type="CDD" id="cd02440">
    <property type="entry name" value="AdoMet_MTases"/>
    <property type="match status" value="1"/>
</dbReference>
<protein>
    <submittedName>
        <fullName evidence="3">SAM-dependent methyltransferase</fullName>
    </submittedName>
</protein>
<comment type="caution">
    <text evidence="3">The sequence shown here is derived from an EMBL/GenBank/DDBJ whole genome shotgun (WGS) entry which is preliminary data.</text>
</comment>
<dbReference type="AlphaFoldDB" id="A0A839N3D5"/>
<dbReference type="SUPFAM" id="SSF53335">
    <property type="entry name" value="S-adenosyl-L-methionine-dependent methyltransferases"/>
    <property type="match status" value="1"/>
</dbReference>
<dbReference type="GO" id="GO:0032259">
    <property type="term" value="P:methylation"/>
    <property type="evidence" value="ECO:0007669"/>
    <property type="project" value="UniProtKB-KW"/>
</dbReference>
<dbReference type="InterPro" id="IPR029063">
    <property type="entry name" value="SAM-dependent_MTases_sf"/>
</dbReference>
<dbReference type="InterPro" id="IPR050508">
    <property type="entry name" value="Methyltransf_Superfamily"/>
</dbReference>
<dbReference type="RefSeq" id="WP_183318053.1">
    <property type="nucleotide sequence ID" value="NZ_JACHVQ010000001.1"/>
</dbReference>
<dbReference type="Pfam" id="PF13649">
    <property type="entry name" value="Methyltransf_25"/>
    <property type="match status" value="1"/>
</dbReference>
<dbReference type="Gene3D" id="3.40.50.150">
    <property type="entry name" value="Vaccinia Virus protein VP39"/>
    <property type="match status" value="1"/>
</dbReference>
<accession>A0A839N3D5</accession>
<proteinExistence type="predicted"/>
<gene>
    <name evidence="3" type="ORF">FHU39_000140</name>
</gene>
<evidence type="ECO:0000313" key="4">
    <source>
        <dbReference type="Proteomes" id="UP000559182"/>
    </source>
</evidence>
<feature type="domain" description="Methyltransferase" evidence="2">
    <location>
        <begin position="58"/>
        <end position="149"/>
    </location>
</feature>
<evidence type="ECO:0000313" key="3">
    <source>
        <dbReference type="EMBL" id="MBB2890156.1"/>
    </source>
</evidence>
<keyword evidence="3" id="KW-0808">Transferase</keyword>
<dbReference type="PANTHER" id="PTHR42912:SF80">
    <property type="entry name" value="METHYLTRANSFERASE DOMAIN-CONTAINING PROTEIN"/>
    <property type="match status" value="1"/>
</dbReference>
<reference evidence="3 4" key="1">
    <citation type="submission" date="2020-08" db="EMBL/GenBank/DDBJ databases">
        <title>Sequencing the genomes of 1000 actinobacteria strains.</title>
        <authorList>
            <person name="Klenk H.-P."/>
        </authorList>
    </citation>
    <scope>NUCLEOTIDE SEQUENCE [LARGE SCALE GENOMIC DNA]</scope>
    <source>
        <strain evidence="3 4">DSM 105369</strain>
    </source>
</reference>
<feature type="region of interest" description="Disordered" evidence="1">
    <location>
        <begin position="1"/>
        <end position="23"/>
    </location>
</feature>
<dbReference type="Proteomes" id="UP000559182">
    <property type="component" value="Unassembled WGS sequence"/>
</dbReference>
<dbReference type="EMBL" id="JACHVQ010000001">
    <property type="protein sequence ID" value="MBB2890156.1"/>
    <property type="molecule type" value="Genomic_DNA"/>
</dbReference>